<dbReference type="GO" id="GO:0030425">
    <property type="term" value="C:dendrite"/>
    <property type="evidence" value="ECO:0007669"/>
    <property type="project" value="TreeGrafter"/>
</dbReference>
<comment type="similarity">
    <text evidence="8">Belongs to the insect chemoreceptor superfamily. Gustatory receptor (GR) family.</text>
</comment>
<feature type="transmembrane region" description="Helical" evidence="8">
    <location>
        <begin position="170"/>
        <end position="193"/>
    </location>
</feature>
<feature type="transmembrane region" description="Helical" evidence="8">
    <location>
        <begin position="81"/>
        <end position="103"/>
    </location>
</feature>
<dbReference type="GO" id="GO:0008049">
    <property type="term" value="P:male courtship behavior"/>
    <property type="evidence" value="ECO:0007669"/>
    <property type="project" value="TreeGrafter"/>
</dbReference>
<feature type="transmembrane region" description="Helical" evidence="8">
    <location>
        <begin position="345"/>
        <end position="368"/>
    </location>
</feature>
<name>A0A8K0GCN7_IGNLU</name>
<feature type="transmembrane region" description="Helical" evidence="8">
    <location>
        <begin position="49"/>
        <end position="69"/>
    </location>
</feature>
<comment type="caution">
    <text evidence="9">The sequence shown here is derived from an EMBL/GenBank/DDBJ whole genome shotgun (WGS) entry which is preliminary data.</text>
</comment>
<feature type="transmembrane region" description="Helical" evidence="8">
    <location>
        <begin position="242"/>
        <end position="267"/>
    </location>
</feature>
<protein>
    <recommendedName>
        <fullName evidence="8">Gustatory receptor</fullName>
    </recommendedName>
</protein>
<evidence type="ECO:0000256" key="5">
    <source>
        <dbReference type="ARBA" id="ARBA00023136"/>
    </source>
</evidence>
<evidence type="ECO:0000256" key="2">
    <source>
        <dbReference type="ARBA" id="ARBA00022475"/>
    </source>
</evidence>
<keyword evidence="5 8" id="KW-0472">Membrane</keyword>
<comment type="subcellular location">
    <subcellularLocation>
        <location evidence="1 8">Cell membrane</location>
        <topology evidence="1 8">Multi-pass membrane protein</topology>
    </subcellularLocation>
</comment>
<dbReference type="InterPro" id="IPR013604">
    <property type="entry name" value="7TM_chemorcpt"/>
</dbReference>
<evidence type="ECO:0000256" key="1">
    <source>
        <dbReference type="ARBA" id="ARBA00004651"/>
    </source>
</evidence>
<dbReference type="PANTHER" id="PTHR21143:SF133">
    <property type="entry name" value="GUSTATORY AND PHEROMONE RECEPTOR 32A-RELATED"/>
    <property type="match status" value="1"/>
</dbReference>
<dbReference type="GO" id="GO:0007165">
    <property type="term" value="P:signal transduction"/>
    <property type="evidence" value="ECO:0007669"/>
    <property type="project" value="UniProtKB-KW"/>
</dbReference>
<comment type="caution">
    <text evidence="8">Lacks conserved residue(s) required for the propagation of feature annotation.</text>
</comment>
<reference evidence="9" key="1">
    <citation type="submission" date="2019-08" db="EMBL/GenBank/DDBJ databases">
        <title>The genome of the North American firefly Photinus pyralis.</title>
        <authorList>
            <consortium name="Photinus pyralis genome working group"/>
            <person name="Fallon T.R."/>
            <person name="Sander Lower S.E."/>
            <person name="Weng J.-K."/>
        </authorList>
    </citation>
    <scope>NUCLEOTIDE SEQUENCE</scope>
    <source>
        <strain evidence="9">TRF0915ILg1</strain>
        <tissue evidence="9">Whole body</tissue>
    </source>
</reference>
<evidence type="ECO:0000313" key="10">
    <source>
        <dbReference type="Proteomes" id="UP000801492"/>
    </source>
</evidence>
<evidence type="ECO:0000313" key="9">
    <source>
        <dbReference type="EMBL" id="KAF2899835.1"/>
    </source>
</evidence>
<dbReference type="PANTHER" id="PTHR21143">
    <property type="entry name" value="INVERTEBRATE GUSTATORY RECEPTOR"/>
    <property type="match status" value="1"/>
</dbReference>
<dbReference type="GO" id="GO:0043025">
    <property type="term" value="C:neuronal cell body"/>
    <property type="evidence" value="ECO:0007669"/>
    <property type="project" value="TreeGrafter"/>
</dbReference>
<gene>
    <name evidence="9" type="ORF">ILUMI_06352</name>
</gene>
<evidence type="ECO:0000256" key="4">
    <source>
        <dbReference type="ARBA" id="ARBA00022989"/>
    </source>
</evidence>
<keyword evidence="7 8" id="KW-0807">Transducer</keyword>
<dbReference type="EMBL" id="VTPC01002603">
    <property type="protein sequence ID" value="KAF2899835.1"/>
    <property type="molecule type" value="Genomic_DNA"/>
</dbReference>
<organism evidence="9 10">
    <name type="scientific">Ignelater luminosus</name>
    <name type="common">Cucubano</name>
    <name type="synonym">Pyrophorus luminosus</name>
    <dbReference type="NCBI Taxonomy" id="2038154"/>
    <lineage>
        <taxon>Eukaryota</taxon>
        <taxon>Metazoa</taxon>
        <taxon>Ecdysozoa</taxon>
        <taxon>Arthropoda</taxon>
        <taxon>Hexapoda</taxon>
        <taxon>Insecta</taxon>
        <taxon>Pterygota</taxon>
        <taxon>Neoptera</taxon>
        <taxon>Endopterygota</taxon>
        <taxon>Coleoptera</taxon>
        <taxon>Polyphaga</taxon>
        <taxon>Elateriformia</taxon>
        <taxon>Elateroidea</taxon>
        <taxon>Elateridae</taxon>
        <taxon>Agrypninae</taxon>
        <taxon>Pyrophorini</taxon>
        <taxon>Ignelater</taxon>
    </lineage>
</organism>
<evidence type="ECO:0000256" key="6">
    <source>
        <dbReference type="ARBA" id="ARBA00023170"/>
    </source>
</evidence>
<dbReference type="GO" id="GO:0007635">
    <property type="term" value="P:chemosensory behavior"/>
    <property type="evidence" value="ECO:0007669"/>
    <property type="project" value="TreeGrafter"/>
</dbReference>
<dbReference type="GO" id="GO:0005886">
    <property type="term" value="C:plasma membrane"/>
    <property type="evidence" value="ECO:0007669"/>
    <property type="project" value="UniProtKB-SubCell"/>
</dbReference>
<keyword evidence="2 8" id="KW-1003">Cell membrane</keyword>
<dbReference type="OrthoDB" id="6729808at2759"/>
<evidence type="ECO:0000256" key="7">
    <source>
        <dbReference type="ARBA" id="ARBA00023224"/>
    </source>
</evidence>
<keyword evidence="4 8" id="KW-1133">Transmembrane helix</keyword>
<accession>A0A8K0GCN7</accession>
<dbReference type="AlphaFoldDB" id="A0A8K0GCN7"/>
<evidence type="ECO:0000256" key="3">
    <source>
        <dbReference type="ARBA" id="ARBA00022692"/>
    </source>
</evidence>
<feature type="transmembrane region" description="Helical" evidence="8">
    <location>
        <begin position="138"/>
        <end position="158"/>
    </location>
</feature>
<sequence>MLLERYKTIYSVIDLIYWSSKIFGMAPFARENRGFASTMNVSGKGFVNMFIGLGVCATMLFFFVQLVNIRQEQGFFNQVNTILYILSGLRVLSAMITVFVLFFSQEPLISSYEKLDNFDNKKKTFKKLQYTKYFNGTLFSIFFIFFLVLGMEVMYYFVMEEKISVLICDLFSNGLQFLIHLLVLLYFELYIFILTNDFKFIKSTTEDLNKAFKETDHSQKETILTVKTISLMYDDLCKGAEYINQVFSFPLFSLISLNFMEVLLGIYLCQDHKTRDVRAIFWTAFYTVQQFFILTPPGTAESEAKEITKYLSEAELHIDEELSNERNHFLLRTLHQSVSFSACGFFPISMSAIIGQFSISISFLLFMFQIIK</sequence>
<proteinExistence type="inferred from homology"/>
<dbReference type="Proteomes" id="UP000801492">
    <property type="component" value="Unassembled WGS sequence"/>
</dbReference>
<keyword evidence="3 8" id="KW-0812">Transmembrane</keyword>
<keyword evidence="6 8" id="KW-0675">Receptor</keyword>
<keyword evidence="10" id="KW-1185">Reference proteome</keyword>
<dbReference type="GO" id="GO:0050909">
    <property type="term" value="P:sensory perception of taste"/>
    <property type="evidence" value="ECO:0007669"/>
    <property type="project" value="InterPro"/>
</dbReference>
<dbReference type="Pfam" id="PF08395">
    <property type="entry name" value="7tm_7"/>
    <property type="match status" value="1"/>
</dbReference>
<dbReference type="GO" id="GO:0030424">
    <property type="term" value="C:axon"/>
    <property type="evidence" value="ECO:0007669"/>
    <property type="project" value="TreeGrafter"/>
</dbReference>
<comment type="function">
    <text evidence="8">Gustatory receptor which mediates acceptance or avoidance behavior, depending on its substrates.</text>
</comment>
<evidence type="ECO:0000256" key="8">
    <source>
        <dbReference type="RuleBase" id="RU363108"/>
    </source>
</evidence>